<name>A0ABD5VM97_9EURY</name>
<comment type="caution">
    <text evidence="1">The sequence shown here is derived from an EMBL/GenBank/DDBJ whole genome shotgun (WGS) entry which is preliminary data.</text>
</comment>
<keyword evidence="2" id="KW-1185">Reference proteome</keyword>
<dbReference type="Proteomes" id="UP001596395">
    <property type="component" value="Unassembled WGS sequence"/>
</dbReference>
<proteinExistence type="predicted"/>
<accession>A0ABD5VM97</accession>
<reference evidence="1 2" key="1">
    <citation type="journal article" date="2019" name="Int. J. Syst. Evol. Microbiol.">
        <title>The Global Catalogue of Microorganisms (GCM) 10K type strain sequencing project: providing services to taxonomists for standard genome sequencing and annotation.</title>
        <authorList>
            <consortium name="The Broad Institute Genomics Platform"/>
            <consortium name="The Broad Institute Genome Sequencing Center for Infectious Disease"/>
            <person name="Wu L."/>
            <person name="Ma J."/>
        </authorList>
    </citation>
    <scope>NUCLEOTIDE SEQUENCE [LARGE SCALE GENOMIC DNA]</scope>
    <source>
        <strain evidence="1 2">GX26</strain>
    </source>
</reference>
<evidence type="ECO:0000313" key="1">
    <source>
        <dbReference type="EMBL" id="MFC6954903.1"/>
    </source>
</evidence>
<dbReference type="RefSeq" id="WP_336351845.1">
    <property type="nucleotide sequence ID" value="NZ_JAZAQL010000004.1"/>
</dbReference>
<organism evidence="1 2">
    <name type="scientific">Halorubellus litoreus</name>
    <dbReference type="NCBI Taxonomy" id="755308"/>
    <lineage>
        <taxon>Archaea</taxon>
        <taxon>Methanobacteriati</taxon>
        <taxon>Methanobacteriota</taxon>
        <taxon>Stenosarchaea group</taxon>
        <taxon>Halobacteria</taxon>
        <taxon>Halobacteriales</taxon>
        <taxon>Halorubellaceae</taxon>
        <taxon>Halorubellus</taxon>
    </lineage>
</organism>
<gene>
    <name evidence="1" type="ORF">ACFQGB_18705</name>
</gene>
<evidence type="ECO:0000313" key="2">
    <source>
        <dbReference type="Proteomes" id="UP001596395"/>
    </source>
</evidence>
<protein>
    <submittedName>
        <fullName evidence="1">Uncharacterized protein</fullName>
    </submittedName>
</protein>
<dbReference type="EMBL" id="JBHSXN010000004">
    <property type="protein sequence ID" value="MFC6954903.1"/>
    <property type="molecule type" value="Genomic_DNA"/>
</dbReference>
<sequence length="93" mass="10463">MSDVDGISKRDIIAAAILEELLIPYQEDEHADSQFSKPLYEIRSAISDYPDEDVNDVADELAGDRSGLTYDNGDLVLENRNRAKNYYSMCAPF</sequence>
<dbReference type="AlphaFoldDB" id="A0ABD5VM97"/>